<keyword evidence="1" id="KW-0863">Zinc-finger</keyword>
<feature type="compositionally biased region" description="Polar residues" evidence="2">
    <location>
        <begin position="606"/>
        <end position="626"/>
    </location>
</feature>
<keyword evidence="1" id="KW-0862">Zinc</keyword>
<comment type="caution">
    <text evidence="4">The sequence shown here is derived from an EMBL/GenBank/DDBJ whole genome shotgun (WGS) entry which is preliminary data.</text>
</comment>
<proteinExistence type="predicted"/>
<feature type="region of interest" description="Disordered" evidence="2">
    <location>
        <begin position="606"/>
        <end position="651"/>
    </location>
</feature>
<feature type="compositionally biased region" description="Low complexity" evidence="2">
    <location>
        <begin position="627"/>
        <end position="650"/>
    </location>
</feature>
<evidence type="ECO:0000313" key="5">
    <source>
        <dbReference type="Proteomes" id="UP000593566"/>
    </source>
</evidence>
<gene>
    <name evidence="4" type="ORF">HO133_003791</name>
</gene>
<dbReference type="InterPro" id="IPR013087">
    <property type="entry name" value="Znf_C2H2_type"/>
</dbReference>
<dbReference type="AlphaFoldDB" id="A0A8H6F9H9"/>
<dbReference type="RefSeq" id="XP_037149401.1">
    <property type="nucleotide sequence ID" value="XM_037294713.1"/>
</dbReference>
<dbReference type="GeneID" id="59332202"/>
<reference evidence="4 5" key="1">
    <citation type="journal article" date="2020" name="Genomics">
        <title>Complete, high-quality genomes from long-read metagenomic sequencing of two wolf lichen thalli reveals enigmatic genome architecture.</title>
        <authorList>
            <person name="McKenzie S.K."/>
            <person name="Walston R.F."/>
            <person name="Allen J.L."/>
        </authorList>
    </citation>
    <scope>NUCLEOTIDE SEQUENCE [LARGE SCALE GENOMIC DNA]</scope>
    <source>
        <strain evidence="4">WasteWater1</strain>
    </source>
</reference>
<dbReference type="PROSITE" id="PS00028">
    <property type="entry name" value="ZINC_FINGER_C2H2_1"/>
    <property type="match status" value="1"/>
</dbReference>
<dbReference type="EMBL" id="JACCJB010000018">
    <property type="protein sequence ID" value="KAF6219966.1"/>
    <property type="molecule type" value="Genomic_DNA"/>
</dbReference>
<dbReference type="GO" id="GO:0008270">
    <property type="term" value="F:zinc ion binding"/>
    <property type="evidence" value="ECO:0007669"/>
    <property type="project" value="UniProtKB-KW"/>
</dbReference>
<accession>A0A8H6F9H9</accession>
<dbReference type="Proteomes" id="UP000593566">
    <property type="component" value="Unassembled WGS sequence"/>
</dbReference>
<keyword evidence="1" id="KW-0479">Metal-binding</keyword>
<evidence type="ECO:0000256" key="2">
    <source>
        <dbReference type="SAM" id="MobiDB-lite"/>
    </source>
</evidence>
<sequence>MQPKVQRKDSKLKRAVTFFKHLGLKSYSRHKIYKSSSAYETNSFDSWLAKRRRSEMEDTSYVTSTRAELADSSSHAHGRASYSEKKAELVYEMDGTTLHTSQDMDYLPRYTQEAGTAVQPCELDVHLLAGEPRFRGAAANPANPLTGIGAQFDAARHDVEPWEEMLVSPVSIIPGSFNYQSTGLDTSLLAEFGSVNPTYSDSNTVPSFEFVEHDSSQGNVTPAHNKSLPSSENYGTLCDGVTLSTHLQVKELREMVRVLNEEWMRRCQSTPDIVLRASKLSPRSLFDTGAQTLQLVFQGVLPRTFDAVFALAHVACGAAYLAHGEDGSHCWNEFFQDVLSWQSLMLNESDARLFIQLVNLLWWPQGSSAVSSCGNYFLDETSGTLVPLRRPVVGLERLGTDDMQPPRRPTKPASMSTLNSLKDGVVLQECSRFLDGVEYAGILERSRKYPTHLPWYAQNHLTNIEEMLKTIIHSLQHCDGIEALHDTIKYTAMELSNGSLRSVREVEVSLISNGKPFCLSTQIYKSYLDTIASICDHIMHEAGPNWRDRCYATDLDTVLASVVEMDNCQRLEHIVPHHRRDTNVNAMPGIKQTWAESVPTPSSIENHTLIGSSPSTVASPTFTTGYSPASQPSSTTSPESSFSAPSPSLPRTEVTHCPLCPALFTGSARDRTSNLRRHMRTSRDHGNAVGLLCTMPGCGANLSRSDNLGKHIRTLHQGDTGTRLRRQGARIRRGGYSAG</sequence>
<evidence type="ECO:0000259" key="3">
    <source>
        <dbReference type="PROSITE" id="PS50157"/>
    </source>
</evidence>
<evidence type="ECO:0000313" key="4">
    <source>
        <dbReference type="EMBL" id="KAF6219966.1"/>
    </source>
</evidence>
<organism evidence="4 5">
    <name type="scientific">Letharia lupina</name>
    <dbReference type="NCBI Taxonomy" id="560253"/>
    <lineage>
        <taxon>Eukaryota</taxon>
        <taxon>Fungi</taxon>
        <taxon>Dikarya</taxon>
        <taxon>Ascomycota</taxon>
        <taxon>Pezizomycotina</taxon>
        <taxon>Lecanoromycetes</taxon>
        <taxon>OSLEUM clade</taxon>
        <taxon>Lecanoromycetidae</taxon>
        <taxon>Lecanorales</taxon>
        <taxon>Lecanorineae</taxon>
        <taxon>Parmeliaceae</taxon>
        <taxon>Letharia</taxon>
    </lineage>
</organism>
<feature type="domain" description="C2H2-type" evidence="3">
    <location>
        <begin position="691"/>
        <end position="721"/>
    </location>
</feature>
<name>A0A8H6F9H9_9LECA</name>
<keyword evidence="5" id="KW-1185">Reference proteome</keyword>
<dbReference type="PROSITE" id="PS50157">
    <property type="entry name" value="ZINC_FINGER_C2H2_2"/>
    <property type="match status" value="1"/>
</dbReference>
<evidence type="ECO:0000256" key="1">
    <source>
        <dbReference type="PROSITE-ProRule" id="PRU00042"/>
    </source>
</evidence>
<dbReference type="Gene3D" id="3.30.160.60">
    <property type="entry name" value="Classic Zinc Finger"/>
    <property type="match status" value="1"/>
</dbReference>
<feature type="region of interest" description="Disordered" evidence="2">
    <location>
        <begin position="398"/>
        <end position="417"/>
    </location>
</feature>
<protein>
    <recommendedName>
        <fullName evidence="3">C2H2-type domain-containing protein</fullName>
    </recommendedName>
</protein>